<organism evidence="2 3">
    <name type="scientific">Marchantia polymorpha subsp. ruderalis</name>
    <dbReference type="NCBI Taxonomy" id="1480154"/>
    <lineage>
        <taxon>Eukaryota</taxon>
        <taxon>Viridiplantae</taxon>
        <taxon>Streptophyta</taxon>
        <taxon>Embryophyta</taxon>
        <taxon>Marchantiophyta</taxon>
        <taxon>Marchantiopsida</taxon>
        <taxon>Marchantiidae</taxon>
        <taxon>Marchantiales</taxon>
        <taxon>Marchantiaceae</taxon>
        <taxon>Marchantia</taxon>
    </lineage>
</organism>
<dbReference type="Proteomes" id="UP000077202">
    <property type="component" value="Unassembled WGS sequence"/>
</dbReference>
<keyword evidence="1" id="KW-0812">Transmembrane</keyword>
<reference evidence="2" key="1">
    <citation type="submission" date="2016-03" db="EMBL/GenBank/DDBJ databases">
        <title>Mechanisms controlling the formation of the plant cell surface in tip-growing cells are functionally conserved among land plants.</title>
        <authorList>
            <person name="Honkanen S."/>
            <person name="Jones V.A."/>
            <person name="Morieri G."/>
            <person name="Champion C."/>
            <person name="Hetherington A.J."/>
            <person name="Kelly S."/>
            <person name="Saint-Marcoux D."/>
            <person name="Proust H."/>
            <person name="Prescott H."/>
            <person name="Dolan L."/>
        </authorList>
    </citation>
    <scope>NUCLEOTIDE SEQUENCE [LARGE SCALE GENOMIC DNA]</scope>
    <source>
        <tissue evidence="2">Whole gametophyte</tissue>
    </source>
</reference>
<dbReference type="PANTHER" id="PTHR13132">
    <property type="entry name" value="ALPHA- 1,6 -FUCOSYLTRANSFERASE"/>
    <property type="match status" value="1"/>
</dbReference>
<keyword evidence="1" id="KW-1133">Transmembrane helix</keyword>
<evidence type="ECO:0008006" key="4">
    <source>
        <dbReference type="Google" id="ProtNLM"/>
    </source>
</evidence>
<keyword evidence="3" id="KW-1185">Reference proteome</keyword>
<dbReference type="PANTHER" id="PTHR13132:SF34">
    <property type="entry name" value="O-FUCOSYLTRANSFERASE FAMILY PROTEIN"/>
    <property type="match status" value="1"/>
</dbReference>
<accession>A0A176VUU9</accession>
<name>A0A176VUU9_MARPO</name>
<dbReference type="Gene3D" id="3.40.50.11350">
    <property type="match status" value="1"/>
</dbReference>
<comment type="caution">
    <text evidence="2">The sequence shown here is derived from an EMBL/GenBank/DDBJ whole genome shotgun (WGS) entry which is preliminary data.</text>
</comment>
<dbReference type="GO" id="GO:0046921">
    <property type="term" value="F:alpha-(1-&gt;6)-fucosyltransferase activity"/>
    <property type="evidence" value="ECO:0007669"/>
    <property type="project" value="TreeGrafter"/>
</dbReference>
<proteinExistence type="predicted"/>
<feature type="transmembrane region" description="Helical" evidence="1">
    <location>
        <begin position="18"/>
        <end position="39"/>
    </location>
</feature>
<dbReference type="AlphaFoldDB" id="A0A176VUU9"/>
<evidence type="ECO:0000256" key="1">
    <source>
        <dbReference type="SAM" id="Phobius"/>
    </source>
</evidence>
<keyword evidence="1" id="KW-0472">Membrane</keyword>
<evidence type="ECO:0000313" key="3">
    <source>
        <dbReference type="Proteomes" id="UP000077202"/>
    </source>
</evidence>
<gene>
    <name evidence="2" type="ORF">AXG93_2415s1160</name>
</gene>
<protein>
    <recommendedName>
        <fullName evidence="4">Fucosyltransferase</fullName>
    </recommendedName>
</protein>
<evidence type="ECO:0000313" key="2">
    <source>
        <dbReference type="EMBL" id="OAE24537.1"/>
    </source>
</evidence>
<sequence length="510" mass="57321">MTSVYSGRDAPNPTGSKVLTVFTILTLLCAVSVLVTWSVSIPPVLIQGFSFGSNSDESARGNSSSLKEADPFNDWTQRSKFWWRNHSLDPNWSGRQRLHDELKDGVLWFDQDLEDYFISKLEANQMPSNCSANFWIAHRTPDSGLLSCVHTFIPVLLMGMVKGEGYTVVPIAQTTIQSNLSTFIGCGDQNDKHVGCFFNVTSCSRNDDPIRNEQIVHKSLGFRGASWDSLLKTQVTGQGGMTILRDFLYRNEKAKDPWRAPKTRLWKELLEHGSAGVHNRTSKVAKSALRDGQVDFALMAMVSAWMMSRTSTSVKNIAHHIMAKYADSNGRPLWRPPVIAMHIRQTDKRMEDPYYRAHGKYRGVRDYVDLMKTMETKHAFQWASVFIISDSGTAIDSFARVLNGVGLGRAPDSMNGRDGKRFIMYDWSWDDKLIERTGGHLAIPPPMKFAAQEHFLATLYIIHKIADYAYVSYSSNVGRFVGELVGARHKLAMELPLGPNAYSWDSAIGF</sequence>
<dbReference type="EMBL" id="LVLJ01002571">
    <property type="protein sequence ID" value="OAE24537.1"/>
    <property type="molecule type" value="Genomic_DNA"/>
</dbReference>
<dbReference type="GO" id="GO:0006487">
    <property type="term" value="P:protein N-linked glycosylation"/>
    <property type="evidence" value="ECO:0007669"/>
    <property type="project" value="TreeGrafter"/>
</dbReference>